<comment type="caution">
    <text evidence="10">The sequence shown here is derived from an EMBL/GenBank/DDBJ whole genome shotgun (WGS) entry which is preliminary data.</text>
</comment>
<keyword evidence="5 7" id="KW-0804">Transcription</keyword>
<dbReference type="RefSeq" id="XP_070893215.1">
    <property type="nucleotide sequence ID" value="XM_071041958.1"/>
</dbReference>
<name>A0ABR4JFG7_9EURO</name>
<accession>A0ABR4JFG7</accession>
<comment type="function">
    <text evidence="7">Component of the Mediator complex, a coactivator involved in the regulated transcription of nearly all RNA polymerase II-dependent genes. Mediator functions as a bridge to convey information from gene-specific regulatory proteins to the basal RNA polymerase II transcription machinery. Mediator is recruited to promoters by direct interactions with regulatory proteins and serves as a scaffold for the assembly of a functional preinitiation complex with RNA polymerase II and the general transcription factors.</text>
</comment>
<evidence type="ECO:0000256" key="8">
    <source>
        <dbReference type="SAM" id="Coils"/>
    </source>
</evidence>
<dbReference type="Pfam" id="PF07544">
    <property type="entry name" value="Med9"/>
    <property type="match status" value="1"/>
</dbReference>
<keyword evidence="11" id="KW-1185">Reference proteome</keyword>
<evidence type="ECO:0000256" key="3">
    <source>
        <dbReference type="ARBA" id="ARBA00023015"/>
    </source>
</evidence>
<comment type="similarity">
    <text evidence="2 7">Belongs to the Mediator complex subunit 9 family.</text>
</comment>
<feature type="region of interest" description="Disordered" evidence="9">
    <location>
        <begin position="54"/>
        <end position="114"/>
    </location>
</feature>
<keyword evidence="3 7" id="KW-0805">Transcription regulation</keyword>
<organism evidence="10 11">
    <name type="scientific">Aspergillus pseudodeflectus</name>
    <dbReference type="NCBI Taxonomy" id="176178"/>
    <lineage>
        <taxon>Eukaryota</taxon>
        <taxon>Fungi</taxon>
        <taxon>Dikarya</taxon>
        <taxon>Ascomycota</taxon>
        <taxon>Pezizomycotina</taxon>
        <taxon>Eurotiomycetes</taxon>
        <taxon>Eurotiomycetidae</taxon>
        <taxon>Eurotiales</taxon>
        <taxon>Aspergillaceae</taxon>
        <taxon>Aspergillus</taxon>
        <taxon>Aspergillus subgen. Nidulantes</taxon>
    </lineage>
</organism>
<dbReference type="GeneID" id="98157122"/>
<evidence type="ECO:0000256" key="5">
    <source>
        <dbReference type="ARBA" id="ARBA00023163"/>
    </source>
</evidence>
<gene>
    <name evidence="7" type="primary">MED9</name>
    <name evidence="10" type="ORF">BJX68DRAFT_248624</name>
</gene>
<dbReference type="EMBL" id="JBFXLR010000081">
    <property type="protein sequence ID" value="KAL2838786.1"/>
    <property type="molecule type" value="Genomic_DNA"/>
</dbReference>
<keyword evidence="6 7" id="KW-0539">Nucleus</keyword>
<proteinExistence type="inferred from homology"/>
<evidence type="ECO:0000256" key="7">
    <source>
        <dbReference type="RuleBase" id="RU364145"/>
    </source>
</evidence>
<feature type="compositionally biased region" description="Low complexity" evidence="9">
    <location>
        <begin position="102"/>
        <end position="114"/>
    </location>
</feature>
<evidence type="ECO:0000256" key="6">
    <source>
        <dbReference type="ARBA" id="ARBA00023242"/>
    </source>
</evidence>
<comment type="subcellular location">
    <subcellularLocation>
        <location evidence="1 7">Nucleus</location>
    </subcellularLocation>
</comment>
<evidence type="ECO:0000313" key="11">
    <source>
        <dbReference type="Proteomes" id="UP001610444"/>
    </source>
</evidence>
<evidence type="ECO:0000313" key="10">
    <source>
        <dbReference type="EMBL" id="KAL2838786.1"/>
    </source>
</evidence>
<evidence type="ECO:0000256" key="2">
    <source>
        <dbReference type="ARBA" id="ARBA00008089"/>
    </source>
</evidence>
<dbReference type="InterPro" id="IPR011425">
    <property type="entry name" value="Med9"/>
</dbReference>
<evidence type="ECO:0000256" key="9">
    <source>
        <dbReference type="SAM" id="MobiDB-lite"/>
    </source>
</evidence>
<feature type="coiled-coil region" evidence="8">
    <location>
        <begin position="155"/>
        <end position="182"/>
    </location>
</feature>
<feature type="region of interest" description="Disordered" evidence="9">
    <location>
        <begin position="1"/>
        <end position="42"/>
    </location>
</feature>
<feature type="compositionally biased region" description="Low complexity" evidence="9">
    <location>
        <begin position="81"/>
        <end position="90"/>
    </location>
</feature>
<dbReference type="Proteomes" id="UP001610444">
    <property type="component" value="Unassembled WGS sequence"/>
</dbReference>
<keyword evidence="4 7" id="KW-0010">Activator</keyword>
<comment type="subunit">
    <text evidence="7">Component of the Mediator complex.</text>
</comment>
<keyword evidence="8" id="KW-0175">Coiled coil</keyword>
<feature type="compositionally biased region" description="Polar residues" evidence="9">
    <location>
        <begin position="56"/>
        <end position="75"/>
    </location>
</feature>
<reference evidence="10 11" key="1">
    <citation type="submission" date="2024-07" db="EMBL/GenBank/DDBJ databases">
        <title>Section-level genome sequencing and comparative genomics of Aspergillus sections Usti and Cavernicolus.</title>
        <authorList>
            <consortium name="Lawrence Berkeley National Laboratory"/>
            <person name="Nybo J.L."/>
            <person name="Vesth T.C."/>
            <person name="Theobald S."/>
            <person name="Frisvad J.C."/>
            <person name="Larsen T.O."/>
            <person name="Kjaerboelling I."/>
            <person name="Rothschild-Mancinelli K."/>
            <person name="Lyhne E.K."/>
            <person name="Kogle M.E."/>
            <person name="Barry K."/>
            <person name="Clum A."/>
            <person name="Na H."/>
            <person name="Ledsgaard L."/>
            <person name="Lin J."/>
            <person name="Lipzen A."/>
            <person name="Kuo A."/>
            <person name="Riley R."/>
            <person name="Mondo S."/>
            <person name="LaButti K."/>
            <person name="Haridas S."/>
            <person name="Pangalinan J."/>
            <person name="Salamov A.A."/>
            <person name="Simmons B.A."/>
            <person name="Magnuson J.K."/>
            <person name="Chen J."/>
            <person name="Drula E."/>
            <person name="Henrissat B."/>
            <person name="Wiebenga A."/>
            <person name="Lubbers R.J."/>
            <person name="Gomes A.C."/>
            <person name="Macurrencykelacurrency M.R."/>
            <person name="Stajich J."/>
            <person name="Grigoriev I.V."/>
            <person name="Mortensen U.H."/>
            <person name="De vries R.P."/>
            <person name="Baker S.E."/>
            <person name="Andersen M.R."/>
        </authorList>
    </citation>
    <scope>NUCLEOTIDE SEQUENCE [LARGE SCALE GENOMIC DNA]</scope>
    <source>
        <strain evidence="10 11">CBS 756.74</strain>
    </source>
</reference>
<sequence>MSSRSPTAITPGPKSSAPDTPVVRDAPTTPQAVPFPPPQTFDFIPPLHGLILRLLSPQTSGEGATNAQGAGSNDESGPGQGQSQPQPTSGVGNDSSTAELLGAVSSSAPGPTSAAADIAALGSNLSPPLDIKNLPKEVSSIKIRIQKAQAVVANLPDVDRTVTEQEMEIQELEDRILRLKSVISDFGRRANNAIAGEPKPSGS</sequence>
<evidence type="ECO:0000256" key="4">
    <source>
        <dbReference type="ARBA" id="ARBA00023159"/>
    </source>
</evidence>
<evidence type="ECO:0000256" key="1">
    <source>
        <dbReference type="ARBA" id="ARBA00004123"/>
    </source>
</evidence>
<protein>
    <recommendedName>
        <fullName evidence="7">Mediator of RNA polymerase II transcription subunit 9</fullName>
    </recommendedName>
    <alternativeName>
        <fullName evidence="7">Mediator complex subunit 9</fullName>
    </alternativeName>
</protein>